<protein>
    <submittedName>
        <fullName evidence="1">(spotted green pufferfish) hypothetical protein</fullName>
    </submittedName>
</protein>
<name>Q4RCA6_TETNG</name>
<gene>
    <name evidence="1" type="ORF">GSTENG00037877001</name>
</gene>
<sequence>NGRITQDDLVLAGYLIPKGVRLVQI</sequence>
<proteinExistence type="predicted"/>
<feature type="non-terminal residue" evidence="1">
    <location>
        <position position="1"/>
    </location>
</feature>
<dbReference type="KEGG" id="tng:GSTEN00037877G001"/>
<accession>Q4RCA6</accession>
<evidence type="ECO:0000313" key="1">
    <source>
        <dbReference type="EMBL" id="CAG13977.1"/>
    </source>
</evidence>
<reference evidence="1" key="2">
    <citation type="submission" date="2004-02" db="EMBL/GenBank/DDBJ databases">
        <authorList>
            <consortium name="Genoscope"/>
            <consortium name="Whitehead Institute Centre for Genome Research"/>
        </authorList>
    </citation>
    <scope>NUCLEOTIDE SEQUENCE</scope>
</reference>
<dbReference type="EMBL" id="CAAE01019391">
    <property type="protein sequence ID" value="CAG13977.1"/>
    <property type="molecule type" value="Genomic_DNA"/>
</dbReference>
<organism evidence="1">
    <name type="scientific">Tetraodon nigroviridis</name>
    <name type="common">Spotted green pufferfish</name>
    <name type="synonym">Chelonodon nigroviridis</name>
    <dbReference type="NCBI Taxonomy" id="99883"/>
    <lineage>
        <taxon>Eukaryota</taxon>
        <taxon>Metazoa</taxon>
        <taxon>Chordata</taxon>
        <taxon>Craniata</taxon>
        <taxon>Vertebrata</taxon>
        <taxon>Euteleostomi</taxon>
        <taxon>Actinopterygii</taxon>
        <taxon>Neopterygii</taxon>
        <taxon>Teleostei</taxon>
        <taxon>Neoteleostei</taxon>
        <taxon>Acanthomorphata</taxon>
        <taxon>Eupercaria</taxon>
        <taxon>Tetraodontiformes</taxon>
        <taxon>Tetradontoidea</taxon>
        <taxon>Tetraodontidae</taxon>
        <taxon>Tetraodon</taxon>
    </lineage>
</organism>
<reference evidence="1" key="1">
    <citation type="journal article" date="2004" name="Nature">
        <title>Genome duplication in the teleost fish Tetraodon nigroviridis reveals the early vertebrate proto-karyotype.</title>
        <authorList>
            <person name="Jaillon O."/>
            <person name="Aury J.-M."/>
            <person name="Brunet F."/>
            <person name="Petit J.-L."/>
            <person name="Stange-Thomann N."/>
            <person name="Mauceli E."/>
            <person name="Bouneau L."/>
            <person name="Fischer C."/>
            <person name="Ozouf-Costaz C."/>
            <person name="Bernot A."/>
            <person name="Nicaud S."/>
            <person name="Jaffe D."/>
            <person name="Fisher S."/>
            <person name="Lutfalla G."/>
            <person name="Dossat C."/>
            <person name="Segurens B."/>
            <person name="Dasilva C."/>
            <person name="Salanoubat M."/>
            <person name="Levy M."/>
            <person name="Boudet N."/>
            <person name="Castellano S."/>
            <person name="Anthouard V."/>
            <person name="Jubin C."/>
            <person name="Castelli V."/>
            <person name="Katinka M."/>
            <person name="Vacherie B."/>
            <person name="Biemont C."/>
            <person name="Skalli Z."/>
            <person name="Cattolico L."/>
            <person name="Poulain J."/>
            <person name="De Berardinis V."/>
            <person name="Cruaud C."/>
            <person name="Duprat S."/>
            <person name="Brottier P."/>
            <person name="Coutanceau J.-P."/>
            <person name="Gouzy J."/>
            <person name="Parra G."/>
            <person name="Lardier G."/>
            <person name="Chapple C."/>
            <person name="McKernan K.J."/>
            <person name="McEwan P."/>
            <person name="Bosak S."/>
            <person name="Kellis M."/>
            <person name="Volff J.-N."/>
            <person name="Guigo R."/>
            <person name="Zody M.C."/>
            <person name="Mesirov J."/>
            <person name="Lindblad-Toh K."/>
            <person name="Birren B."/>
            <person name="Nusbaum C."/>
            <person name="Kahn D."/>
            <person name="Robinson-Rechavi M."/>
            <person name="Laudet V."/>
            <person name="Schachter V."/>
            <person name="Quetier F."/>
            <person name="Saurin W."/>
            <person name="Scarpelli C."/>
            <person name="Wincker P."/>
            <person name="Lander E.S."/>
            <person name="Weissenbach J."/>
            <person name="Roest Crollius H."/>
        </authorList>
    </citation>
    <scope>NUCLEOTIDE SEQUENCE [LARGE SCALE GENOMIC DNA]</scope>
</reference>
<dbReference type="AlphaFoldDB" id="Q4RCA6"/>
<comment type="caution">
    <text evidence="1">The sequence shown here is derived from an EMBL/GenBank/DDBJ whole genome shotgun (WGS) entry which is preliminary data.</text>
</comment>